<dbReference type="AlphaFoldDB" id="A0A6M3LLI4"/>
<protein>
    <recommendedName>
        <fullName evidence="4">Transmembrane protein</fullName>
    </recommendedName>
</protein>
<sequence length="86" mass="9895">MVTNRVNRNSMLPILRVRRERVPKRTTAAQMDDAFKISPTTHPKPNMANLFLCLVKCRRVLFIVVAIFIIFAISQNPEEIIFPEVG</sequence>
<keyword evidence="1" id="KW-0812">Transmembrane</keyword>
<accession>A0A6M3LLI4</accession>
<evidence type="ECO:0000313" key="2">
    <source>
        <dbReference type="EMBL" id="QJA70373.1"/>
    </source>
</evidence>
<keyword evidence="1" id="KW-1133">Transmembrane helix</keyword>
<name>A0A6M3LLI4_9ZZZZ</name>
<evidence type="ECO:0008006" key="4">
    <source>
        <dbReference type="Google" id="ProtNLM"/>
    </source>
</evidence>
<reference evidence="3" key="1">
    <citation type="submission" date="2020-03" db="EMBL/GenBank/DDBJ databases">
        <title>The deep terrestrial virosphere.</title>
        <authorList>
            <person name="Holmfeldt K."/>
            <person name="Nilsson E."/>
            <person name="Simone D."/>
            <person name="Lopez-Fernandez M."/>
            <person name="Wu X."/>
            <person name="de Brujin I."/>
            <person name="Lundin D."/>
            <person name="Andersson A."/>
            <person name="Bertilsson S."/>
            <person name="Dopson M."/>
        </authorList>
    </citation>
    <scope>NUCLEOTIDE SEQUENCE</scope>
    <source>
        <strain evidence="2">MM415A03771</strain>
        <strain evidence="3">MM415B05425</strain>
    </source>
</reference>
<evidence type="ECO:0000313" key="3">
    <source>
        <dbReference type="EMBL" id="QJA95383.1"/>
    </source>
</evidence>
<evidence type="ECO:0000256" key="1">
    <source>
        <dbReference type="SAM" id="Phobius"/>
    </source>
</evidence>
<dbReference type="EMBL" id="MT143310">
    <property type="protein sequence ID" value="QJA95383.1"/>
    <property type="molecule type" value="Genomic_DNA"/>
</dbReference>
<keyword evidence="1" id="KW-0472">Membrane</keyword>
<dbReference type="EMBL" id="MT141787">
    <property type="protein sequence ID" value="QJA70373.1"/>
    <property type="molecule type" value="Genomic_DNA"/>
</dbReference>
<proteinExistence type="predicted"/>
<organism evidence="3">
    <name type="scientific">viral metagenome</name>
    <dbReference type="NCBI Taxonomy" id="1070528"/>
    <lineage>
        <taxon>unclassified sequences</taxon>
        <taxon>metagenomes</taxon>
        <taxon>organismal metagenomes</taxon>
    </lineage>
</organism>
<feature type="transmembrane region" description="Helical" evidence="1">
    <location>
        <begin position="50"/>
        <end position="73"/>
    </location>
</feature>
<gene>
    <name evidence="2" type="ORF">MM415A03771_0011</name>
    <name evidence="3" type="ORF">MM415B05425_0002</name>
</gene>